<dbReference type="OrthoDB" id="7426298at2759"/>
<reference evidence="1 2" key="1">
    <citation type="journal article" date="2019" name="Commun. Biol.">
        <title>The bagworm genome reveals a unique fibroin gene that provides high tensile strength.</title>
        <authorList>
            <person name="Kono N."/>
            <person name="Nakamura H."/>
            <person name="Ohtoshi R."/>
            <person name="Tomita M."/>
            <person name="Numata K."/>
            <person name="Arakawa K."/>
        </authorList>
    </citation>
    <scope>NUCLEOTIDE SEQUENCE [LARGE SCALE GENOMIC DNA]</scope>
</reference>
<evidence type="ECO:0000313" key="2">
    <source>
        <dbReference type="Proteomes" id="UP000299102"/>
    </source>
</evidence>
<proteinExistence type="predicted"/>
<sequence>MATLSEDLVKSIVSIFKIQETITKVSANAVYEFQHVRNGTYFDVPKIFDSVSKSISRNLIKFTGTTPDSKLHRVIFGMARVAAEISIIAVLKETSYAMVLDKIGATDWSLRKRRSYSENTEERMFFNNDEVNESDLISMVPNDASGQAGKNITHIDLQRRNEKSEFLYRNETDMPNYKKLIEDILRARLDSDPYSINNPETIVPSIIDNEKYHDVKNESRKKMHEESNKNLPDDKKLETTAKNAILYSGDIAHLAAETLIALRRVLVASIAVNISLGTEKTRPINLQEHLTSVIRSAAHEASKEARKAAKAANACVRTAKQAIKFTANAHDANLGPLANTILMNTLPLTSLSKSLSYVASDIAMDSLYSATDGLFRRKFVINIVEA</sequence>
<dbReference type="AlphaFoldDB" id="A0A4C2A0I9"/>
<evidence type="ECO:0000313" key="1">
    <source>
        <dbReference type="EMBL" id="GBP92673.1"/>
    </source>
</evidence>
<dbReference type="Proteomes" id="UP000299102">
    <property type="component" value="Unassembled WGS sequence"/>
</dbReference>
<keyword evidence="2" id="KW-1185">Reference proteome</keyword>
<accession>A0A4C2A0I9</accession>
<dbReference type="EMBL" id="BGZK01002296">
    <property type="protein sequence ID" value="GBP92673.1"/>
    <property type="molecule type" value="Genomic_DNA"/>
</dbReference>
<protein>
    <submittedName>
        <fullName evidence="1">Uncharacterized protein</fullName>
    </submittedName>
</protein>
<organism evidence="1 2">
    <name type="scientific">Eumeta variegata</name>
    <name type="common">Bagworm moth</name>
    <name type="synonym">Eumeta japonica</name>
    <dbReference type="NCBI Taxonomy" id="151549"/>
    <lineage>
        <taxon>Eukaryota</taxon>
        <taxon>Metazoa</taxon>
        <taxon>Ecdysozoa</taxon>
        <taxon>Arthropoda</taxon>
        <taxon>Hexapoda</taxon>
        <taxon>Insecta</taxon>
        <taxon>Pterygota</taxon>
        <taxon>Neoptera</taxon>
        <taxon>Endopterygota</taxon>
        <taxon>Lepidoptera</taxon>
        <taxon>Glossata</taxon>
        <taxon>Ditrysia</taxon>
        <taxon>Tineoidea</taxon>
        <taxon>Psychidae</taxon>
        <taxon>Oiketicinae</taxon>
        <taxon>Eumeta</taxon>
    </lineage>
</organism>
<name>A0A4C2A0I9_EUMVA</name>
<comment type="caution">
    <text evidence="1">The sequence shown here is derived from an EMBL/GenBank/DDBJ whole genome shotgun (WGS) entry which is preliminary data.</text>
</comment>
<gene>
    <name evidence="1" type="ORF">EVAR_63955_1</name>
</gene>